<keyword evidence="7" id="KW-0614">Plasmid</keyword>
<feature type="domain" description="Multidrug resistance protein MdtA-like alpha-helical hairpin" evidence="3">
    <location>
        <begin position="104"/>
        <end position="173"/>
    </location>
</feature>
<dbReference type="RefSeq" id="WP_145891236.1">
    <property type="nucleotide sequence ID" value="NZ_CP032703.1"/>
</dbReference>
<dbReference type="KEGG" id="pdis:D8B20_19045"/>
<dbReference type="InterPro" id="IPR058624">
    <property type="entry name" value="MdtA-like_HH"/>
</dbReference>
<dbReference type="Pfam" id="PF25944">
    <property type="entry name" value="Beta-barrel_RND"/>
    <property type="match status" value="1"/>
</dbReference>
<sequence length="383" mass="41528">MPDCNTTLRYARLLACAALLAGCDRPPPVTPPPAPPPQVTVMTVQPQPVTLHDTLPGRVAPLRVAEIRPQVSGIIQQRLFEQGTEVRQGSPLFRINPAPFQAEVESAQAALLRARAVWEKAHQLSGRLRSLLQTQAISRQTFDDALSTEKQAAADVAQARATLARKQLDLNYATVDAPIAGRIDQTLVSEGAYVTASDSTPLARIYQVDPLYIDVRQPAGMVDRLRTQFAGDDHSDALPVRVRRADGSLYSQSGRVLFSGISVDSGTGEVLLRVAIANPQRELLPGMFVRVEVPRQRDEAALLVPQQAVVREAERAAVWLLEGQQVKRVPVTAGDVIHGHYRILHGLTAGAQVVTQGMERLRDGMKVTAVEASARRSAAAQGE</sequence>
<comment type="subcellular location">
    <subcellularLocation>
        <location evidence="1">Cell inner membrane</location>
        <topology evidence="1">Lipid-anchor</topology>
    </subcellularLocation>
</comment>
<feature type="domain" description="Multidrug resistance protein MdtA-like barrel-sandwich hybrid" evidence="4">
    <location>
        <begin position="63"/>
        <end position="203"/>
    </location>
</feature>
<feature type="domain" description="Multidrug resistance protein MdtA-like beta-barrel" evidence="5">
    <location>
        <begin position="210"/>
        <end position="293"/>
    </location>
</feature>
<dbReference type="Gene3D" id="2.40.50.100">
    <property type="match status" value="1"/>
</dbReference>
<dbReference type="GO" id="GO:0030313">
    <property type="term" value="C:cell envelope"/>
    <property type="evidence" value="ECO:0007669"/>
    <property type="project" value="UniProtKB-SubCell"/>
</dbReference>
<comment type="similarity">
    <text evidence="2">Belongs to the membrane fusion protein (MFP) (TC 8.A.1) family.</text>
</comment>
<evidence type="ECO:0000259" key="5">
    <source>
        <dbReference type="Pfam" id="PF25944"/>
    </source>
</evidence>
<dbReference type="Gene3D" id="1.10.287.470">
    <property type="entry name" value="Helix hairpin bin"/>
    <property type="match status" value="1"/>
</dbReference>
<dbReference type="EMBL" id="CP032703">
    <property type="protein sequence ID" value="QDY44018.1"/>
    <property type="molecule type" value="Genomic_DNA"/>
</dbReference>
<dbReference type="NCBIfam" id="TIGR01730">
    <property type="entry name" value="RND_mfp"/>
    <property type="match status" value="1"/>
</dbReference>
<dbReference type="GO" id="GO:0005886">
    <property type="term" value="C:plasma membrane"/>
    <property type="evidence" value="ECO:0007669"/>
    <property type="project" value="TreeGrafter"/>
</dbReference>
<reference evidence="7 8" key="1">
    <citation type="submission" date="2018-10" db="EMBL/GenBank/DDBJ databases">
        <title>Genome Sequencing of Pantoea dispersa DSM 32899.</title>
        <authorList>
            <person name="Nawrath M."/>
            <person name="Ottenheim C."/>
            <person name="Wilm A."/>
            <person name="Zimmermann W."/>
            <person name="Wu J.C."/>
        </authorList>
    </citation>
    <scope>NUCLEOTIDE SEQUENCE [LARGE SCALE GENOMIC DNA]</scope>
    <source>
        <strain evidence="7 8">DSM 32899</strain>
        <plasmid evidence="7 8">unnamed1</plasmid>
    </source>
</reference>
<evidence type="ECO:0000313" key="8">
    <source>
        <dbReference type="Proteomes" id="UP000319411"/>
    </source>
</evidence>
<dbReference type="OrthoDB" id="9800613at2"/>
<dbReference type="InterPro" id="IPR006143">
    <property type="entry name" value="RND_pump_MFP"/>
</dbReference>
<dbReference type="Pfam" id="PF25917">
    <property type="entry name" value="BSH_RND"/>
    <property type="match status" value="1"/>
</dbReference>
<geneLocation type="plasmid" evidence="7 8">
    <name>unnamed1</name>
</geneLocation>
<protein>
    <submittedName>
        <fullName evidence="7">Efflux RND transporter periplasmic adaptor subunit</fullName>
    </submittedName>
</protein>
<proteinExistence type="inferred from homology"/>
<evidence type="ECO:0000313" key="7">
    <source>
        <dbReference type="EMBL" id="QDY44018.1"/>
    </source>
</evidence>
<accession>A0A518XIJ5</accession>
<organism evidence="7 8">
    <name type="scientific">Candidatus Pantoea soli</name>
    <dbReference type="NCBI Taxonomy" id="3098669"/>
    <lineage>
        <taxon>Bacteria</taxon>
        <taxon>Pseudomonadati</taxon>
        <taxon>Pseudomonadota</taxon>
        <taxon>Gammaproteobacteria</taxon>
        <taxon>Enterobacterales</taxon>
        <taxon>Erwiniaceae</taxon>
        <taxon>Pantoea</taxon>
    </lineage>
</organism>
<dbReference type="Gene3D" id="2.40.30.170">
    <property type="match status" value="1"/>
</dbReference>
<dbReference type="Gene3D" id="2.40.420.20">
    <property type="match status" value="1"/>
</dbReference>
<evidence type="ECO:0000259" key="6">
    <source>
        <dbReference type="Pfam" id="PF25989"/>
    </source>
</evidence>
<evidence type="ECO:0000259" key="4">
    <source>
        <dbReference type="Pfam" id="PF25917"/>
    </source>
</evidence>
<dbReference type="PANTHER" id="PTHR30158">
    <property type="entry name" value="ACRA/E-RELATED COMPONENT OF DRUG EFFLUX TRANSPORTER"/>
    <property type="match status" value="1"/>
</dbReference>
<feature type="domain" description="YknX-like C-terminal permuted SH3-like" evidence="6">
    <location>
        <begin position="302"/>
        <end position="368"/>
    </location>
</feature>
<dbReference type="Pfam" id="PF25989">
    <property type="entry name" value="YknX_C"/>
    <property type="match status" value="1"/>
</dbReference>
<gene>
    <name evidence="7" type="ORF">D8B20_19045</name>
</gene>
<dbReference type="Proteomes" id="UP000319411">
    <property type="component" value="Plasmid unnamed1"/>
</dbReference>
<dbReference type="PANTHER" id="PTHR30158:SF3">
    <property type="entry name" value="MULTIDRUG EFFLUX PUMP SUBUNIT ACRA-RELATED"/>
    <property type="match status" value="1"/>
</dbReference>
<dbReference type="Pfam" id="PF25876">
    <property type="entry name" value="HH_MFP_RND"/>
    <property type="match status" value="1"/>
</dbReference>
<dbReference type="GO" id="GO:0022857">
    <property type="term" value="F:transmembrane transporter activity"/>
    <property type="evidence" value="ECO:0007669"/>
    <property type="project" value="InterPro"/>
</dbReference>
<name>A0A518XIJ5_9GAMM</name>
<dbReference type="GO" id="GO:0046677">
    <property type="term" value="P:response to antibiotic"/>
    <property type="evidence" value="ECO:0007669"/>
    <property type="project" value="TreeGrafter"/>
</dbReference>
<keyword evidence="8" id="KW-1185">Reference proteome</keyword>
<evidence type="ECO:0000259" key="3">
    <source>
        <dbReference type="Pfam" id="PF25876"/>
    </source>
</evidence>
<dbReference type="AlphaFoldDB" id="A0A518XIJ5"/>
<dbReference type="InterPro" id="IPR058625">
    <property type="entry name" value="MdtA-like_BSH"/>
</dbReference>
<dbReference type="SUPFAM" id="SSF111369">
    <property type="entry name" value="HlyD-like secretion proteins"/>
    <property type="match status" value="1"/>
</dbReference>
<dbReference type="InterPro" id="IPR058637">
    <property type="entry name" value="YknX-like_C"/>
</dbReference>
<evidence type="ECO:0000256" key="2">
    <source>
        <dbReference type="ARBA" id="ARBA00009477"/>
    </source>
</evidence>
<evidence type="ECO:0000256" key="1">
    <source>
        <dbReference type="ARBA" id="ARBA00004519"/>
    </source>
</evidence>
<dbReference type="InterPro" id="IPR058626">
    <property type="entry name" value="MdtA-like_b-barrel"/>
</dbReference>